<feature type="region of interest" description="Disordered" evidence="2">
    <location>
        <begin position="1"/>
        <end position="30"/>
    </location>
</feature>
<evidence type="ECO:0000256" key="1">
    <source>
        <dbReference type="SAM" id="Coils"/>
    </source>
</evidence>
<reference evidence="3 4" key="1">
    <citation type="submission" date="2016-06" db="EMBL/GenBank/DDBJ databases">
        <title>Evolution of pathogenesis and genome organization in the Tremellales.</title>
        <authorList>
            <person name="Cuomo C."/>
            <person name="Litvintseva A."/>
            <person name="Heitman J."/>
            <person name="Chen Y."/>
            <person name="Sun S."/>
            <person name="Springer D."/>
            <person name="Dromer F."/>
            <person name="Young S."/>
            <person name="Zeng Q."/>
            <person name="Chapman S."/>
            <person name="Gujja S."/>
            <person name="Saif S."/>
            <person name="Birren B."/>
        </authorList>
    </citation>
    <scope>NUCLEOTIDE SEQUENCE [LARGE SCALE GENOMIC DNA]</scope>
    <source>
        <strain evidence="3 4">ATCC 28783</strain>
    </source>
</reference>
<organism evidence="3 4">
    <name type="scientific">Tremella mesenterica</name>
    <name type="common">Jelly fungus</name>
    <dbReference type="NCBI Taxonomy" id="5217"/>
    <lineage>
        <taxon>Eukaryota</taxon>
        <taxon>Fungi</taxon>
        <taxon>Dikarya</taxon>
        <taxon>Basidiomycota</taxon>
        <taxon>Agaricomycotina</taxon>
        <taxon>Tremellomycetes</taxon>
        <taxon>Tremellales</taxon>
        <taxon>Tremellaceae</taxon>
        <taxon>Tremella</taxon>
    </lineage>
</organism>
<proteinExistence type="predicted"/>
<feature type="compositionally biased region" description="Basic and acidic residues" evidence="2">
    <location>
        <begin position="402"/>
        <end position="416"/>
    </location>
</feature>
<feature type="region of interest" description="Disordered" evidence="2">
    <location>
        <begin position="1026"/>
        <end position="1051"/>
    </location>
</feature>
<feature type="compositionally biased region" description="Polar residues" evidence="2">
    <location>
        <begin position="683"/>
        <end position="702"/>
    </location>
</feature>
<dbReference type="Proteomes" id="UP000289152">
    <property type="component" value="Unassembled WGS sequence"/>
</dbReference>
<evidence type="ECO:0000256" key="2">
    <source>
        <dbReference type="SAM" id="MobiDB-lite"/>
    </source>
</evidence>
<protein>
    <submittedName>
        <fullName evidence="3">Uncharacterized protein</fullName>
    </submittedName>
</protein>
<feature type="compositionally biased region" description="Polar residues" evidence="2">
    <location>
        <begin position="656"/>
        <end position="665"/>
    </location>
</feature>
<feature type="region of interest" description="Disordered" evidence="2">
    <location>
        <begin position="180"/>
        <end position="702"/>
    </location>
</feature>
<dbReference type="AlphaFoldDB" id="A0A4Q1B7L6"/>
<keyword evidence="1" id="KW-0175">Coiled coil</keyword>
<feature type="coiled-coil region" evidence="1">
    <location>
        <begin position="809"/>
        <end position="962"/>
    </location>
</feature>
<keyword evidence="4" id="KW-1185">Reference proteome</keyword>
<feature type="compositionally biased region" description="Low complexity" evidence="2">
    <location>
        <begin position="284"/>
        <end position="302"/>
    </location>
</feature>
<feature type="compositionally biased region" description="Polar residues" evidence="2">
    <location>
        <begin position="464"/>
        <end position="474"/>
    </location>
</feature>
<accession>A0A4Q1B7L6</accession>
<gene>
    <name evidence="3" type="ORF">M231_08084</name>
</gene>
<feature type="compositionally biased region" description="Basic and acidic residues" evidence="2">
    <location>
        <begin position="16"/>
        <end position="30"/>
    </location>
</feature>
<dbReference type="OrthoDB" id="1883964at2759"/>
<dbReference type="VEuPathDB" id="FungiDB:TREMEDRAFT_59568"/>
<sequence>MPPNAEKPKHPPYQSGKDRSTVKPPRDAKLSSEHLKFAKYHQAKDKIWKDDNSLRSLQATLQQNIQPWWHAEPHCLPQVAKKTGLILATPKQLIEVGVKAPSTRGPLCWGADKKKGTGMGCHVGNVLSAFHYYHPQIRCSNNPPDEITLLAKFKEDGQLHSCVQCFSNTAPGHKCTIQGVNLSSLKPPEDLTTTQETPDDESEEESEQSEVEIVDLATQGRKTKPAAAVSQAEKVKARKSKAKSPSPPSASSRSPTPAKSPIKPPAKPLGAVGFGAVPLQIPQTRTARAKASAKASKAAPKPVETPVRSQNVGPKWVTDTPSKKSRKRQHREEDAESPTASRTVRPAKRPTVSGKPAGRQSETEVSSSDVVYAGEGSHGVGVSVDVPIEIDPDSPPQNPEVDLIHESEPPEKDAHHPSPPASSSPAPAAKRPQLRFPARFPEMPFPTASQESPNSAPVVPPAKSPTSAQPTISVIPTKRPRSPEPVEEQTSLPLVTPVSAAGIRESEITTPANPVPGVRQSEVSSLHPPQMSKSISAQISSKSAELPNRSATPFTPSPLPEKRPMALTEVAAIRPAEVSQTAPPAAEVMPPREVLNPTPPNSSVPAGSAVRRQTAQSPTPVEEEDPEEWLRALSRPNPPVKTSAPRYPKERDGSPENRQNQSNLPSGAPRRHIIPEVPPIQPGQGSETSPSLSQKPPSQRYSSQDLFVEPIVPNLSGAVPQAPTSYIKHPPAQLRDVQGCFELIQRFANSEEELTSRFETILKEHMGTMMSYYKDVTTDRRKALTRGLANAISGVSNMESQYHATLDSHEALVRERDDAIRQIADLERLHQAEVEKNNLISNDVERLTREKDGVIEKLQTEVREKSSALETMQQRWVAAKRSADGATSLEVRVREMEKQMTELKEKNAELEAKHDKAVKIVRTAVEQKNLAVQQKETAVREKDEAIREKDEAVVMANRANEDRLEMKNTVWECKNYISELQSDMADQVDQYNLMLRDPHTGTYTHRLRLAGRNRLWSLSPEYSPMMFDPSKPVTNTELEEGAKKYPIPSPS</sequence>
<name>A0A4Q1B7L6_TREME</name>
<evidence type="ECO:0000313" key="4">
    <source>
        <dbReference type="Proteomes" id="UP000289152"/>
    </source>
</evidence>
<feature type="compositionally biased region" description="Polar residues" evidence="2">
    <location>
        <begin position="603"/>
        <end position="619"/>
    </location>
</feature>
<comment type="caution">
    <text evidence="3">The sequence shown here is derived from an EMBL/GenBank/DDBJ whole genome shotgun (WGS) entry which is preliminary data.</text>
</comment>
<dbReference type="InParanoid" id="A0A4Q1B7L6"/>
<dbReference type="EMBL" id="SDIL01000236">
    <property type="protein sequence ID" value="RXK34659.1"/>
    <property type="molecule type" value="Genomic_DNA"/>
</dbReference>
<feature type="compositionally biased region" description="Low complexity" evidence="2">
    <location>
        <begin position="249"/>
        <end position="261"/>
    </location>
</feature>
<evidence type="ECO:0000313" key="3">
    <source>
        <dbReference type="EMBL" id="RXK34659.1"/>
    </source>
</evidence>
<feature type="compositionally biased region" description="Low complexity" evidence="2">
    <location>
        <begin position="530"/>
        <end position="544"/>
    </location>
</feature>
<feature type="compositionally biased region" description="Acidic residues" evidence="2">
    <location>
        <begin position="197"/>
        <end position="213"/>
    </location>
</feature>